<dbReference type="PANTHER" id="PTHR38779:SF2">
    <property type="entry name" value="TYPE II SECRETION SYSTEM PROTEIN I-RELATED"/>
    <property type="match status" value="1"/>
</dbReference>
<evidence type="ECO:0000256" key="8">
    <source>
        <dbReference type="ARBA" id="ARBA00023136"/>
    </source>
</evidence>
<sequence>MFRRSCSDGAAGFTLIEALVALAIIAIVLGTIGSVIATTAKGTRSIDQRLVLAGTAETLLADLPPRAVLKPGRQSGELAGSRWRVDVAPMNVAGGNPATDRFVPLAVNLRLQRPDGSAIQITTVKLVPRPTQ</sequence>
<dbReference type="Pfam" id="PF07963">
    <property type="entry name" value="N_methyl"/>
    <property type="match status" value="1"/>
</dbReference>
<evidence type="ECO:0000256" key="3">
    <source>
        <dbReference type="ARBA" id="ARBA00022475"/>
    </source>
</evidence>
<evidence type="ECO:0000256" key="6">
    <source>
        <dbReference type="ARBA" id="ARBA00022692"/>
    </source>
</evidence>
<feature type="transmembrane region" description="Helical" evidence="9">
    <location>
        <begin position="12"/>
        <end position="37"/>
    </location>
</feature>
<dbReference type="RefSeq" id="WP_195803368.1">
    <property type="nucleotide sequence ID" value="NZ_CP061379.1"/>
</dbReference>
<evidence type="ECO:0000313" key="11">
    <source>
        <dbReference type="Proteomes" id="UP000594621"/>
    </source>
</evidence>
<keyword evidence="6 9" id="KW-0812">Transmembrane</keyword>
<accession>A0A7S9D9U8</accession>
<dbReference type="InterPro" id="IPR012902">
    <property type="entry name" value="N_methyl_site"/>
</dbReference>
<name>A0A7S9D9U8_9BRAD</name>
<keyword evidence="3" id="KW-1003">Cell membrane</keyword>
<dbReference type="EMBL" id="CP061379">
    <property type="protein sequence ID" value="QPF93861.1"/>
    <property type="molecule type" value="Genomic_DNA"/>
</dbReference>
<evidence type="ECO:0000313" key="10">
    <source>
        <dbReference type="EMBL" id="QPF93861.1"/>
    </source>
</evidence>
<dbReference type="KEGG" id="bcou:IC761_11580"/>
<keyword evidence="8 9" id="KW-0472">Membrane</keyword>
<dbReference type="PANTHER" id="PTHR38779">
    <property type="entry name" value="TYPE II SECRETION SYSTEM PROTEIN I-RELATED"/>
    <property type="match status" value="1"/>
</dbReference>
<organism evidence="10 11">
    <name type="scientific">Bradyrhizobium commune</name>
    <dbReference type="NCBI Taxonomy" id="83627"/>
    <lineage>
        <taxon>Bacteria</taxon>
        <taxon>Pseudomonadati</taxon>
        <taxon>Pseudomonadota</taxon>
        <taxon>Alphaproteobacteria</taxon>
        <taxon>Hyphomicrobiales</taxon>
        <taxon>Nitrobacteraceae</taxon>
        <taxon>Bradyrhizobium</taxon>
    </lineage>
</organism>
<dbReference type="InterPro" id="IPR010052">
    <property type="entry name" value="T2SS_protein-GspI"/>
</dbReference>
<proteinExistence type="inferred from homology"/>
<evidence type="ECO:0000256" key="1">
    <source>
        <dbReference type="ARBA" id="ARBA00004377"/>
    </source>
</evidence>
<dbReference type="AlphaFoldDB" id="A0A7S9D9U8"/>
<dbReference type="PROSITE" id="PS00409">
    <property type="entry name" value="PROKAR_NTER_METHYL"/>
    <property type="match status" value="1"/>
</dbReference>
<dbReference type="GO" id="GO:0005886">
    <property type="term" value="C:plasma membrane"/>
    <property type="evidence" value="ECO:0007669"/>
    <property type="project" value="UniProtKB-SubCell"/>
</dbReference>
<keyword evidence="11" id="KW-1185">Reference proteome</keyword>
<dbReference type="Proteomes" id="UP000594621">
    <property type="component" value="Chromosome"/>
</dbReference>
<evidence type="ECO:0000256" key="2">
    <source>
        <dbReference type="ARBA" id="ARBA00008358"/>
    </source>
</evidence>
<evidence type="ECO:0000256" key="4">
    <source>
        <dbReference type="ARBA" id="ARBA00022481"/>
    </source>
</evidence>
<comment type="similarity">
    <text evidence="2">Belongs to the GSP I family.</text>
</comment>
<dbReference type="GO" id="GO:0015627">
    <property type="term" value="C:type II protein secretion system complex"/>
    <property type="evidence" value="ECO:0007669"/>
    <property type="project" value="InterPro"/>
</dbReference>
<gene>
    <name evidence="10" type="ORF">IC761_11580</name>
</gene>
<keyword evidence="4" id="KW-0488">Methylation</keyword>
<keyword evidence="7 9" id="KW-1133">Transmembrane helix</keyword>
<evidence type="ECO:0000256" key="9">
    <source>
        <dbReference type="SAM" id="Phobius"/>
    </source>
</evidence>
<protein>
    <submittedName>
        <fullName evidence="10">Type II secretion system protein</fullName>
    </submittedName>
</protein>
<dbReference type="GO" id="GO:0015628">
    <property type="term" value="P:protein secretion by the type II secretion system"/>
    <property type="evidence" value="ECO:0007669"/>
    <property type="project" value="InterPro"/>
</dbReference>
<comment type="subcellular location">
    <subcellularLocation>
        <location evidence="1">Cell inner membrane</location>
        <topology evidence="1">Single-pass membrane protein</topology>
    </subcellularLocation>
</comment>
<evidence type="ECO:0000256" key="5">
    <source>
        <dbReference type="ARBA" id="ARBA00022519"/>
    </source>
</evidence>
<evidence type="ECO:0000256" key="7">
    <source>
        <dbReference type="ARBA" id="ARBA00022989"/>
    </source>
</evidence>
<keyword evidence="5" id="KW-0997">Cell inner membrane</keyword>
<reference evidence="10 11" key="1">
    <citation type="submission" date="2020-09" db="EMBL/GenBank/DDBJ databases">
        <title>Complete genomes of bradyrhizobia occurring on native shrubby legumes in Australia.</title>
        <authorList>
            <person name="Lafay B."/>
        </authorList>
    </citation>
    <scope>NUCLEOTIDE SEQUENCE [LARGE SCALE GENOMIC DNA]</scope>
    <source>
        <strain evidence="10 11">BDV5040</strain>
    </source>
</reference>
<dbReference type="NCBIfam" id="TIGR02532">
    <property type="entry name" value="IV_pilin_GFxxxE"/>
    <property type="match status" value="1"/>
</dbReference>